<dbReference type="Proteomes" id="UP001371218">
    <property type="component" value="Unassembled WGS sequence"/>
</dbReference>
<keyword evidence="14" id="KW-0449">Lipoprotein</keyword>
<dbReference type="Pfam" id="PF00116">
    <property type="entry name" value="COX2"/>
    <property type="match status" value="1"/>
</dbReference>
<keyword evidence="4 15" id="KW-0813">Transport</keyword>
<dbReference type="NCBIfam" id="TIGR01433">
    <property type="entry name" value="CyoA"/>
    <property type="match status" value="1"/>
</dbReference>
<evidence type="ECO:0000256" key="15">
    <source>
        <dbReference type="PIRNR" id="PIRNR000292"/>
    </source>
</evidence>
<evidence type="ECO:0000256" key="3">
    <source>
        <dbReference type="ARBA" id="ARBA00007866"/>
    </source>
</evidence>
<dbReference type="EMBL" id="JBBUTG010000002">
    <property type="protein sequence ID" value="MEK8030082.1"/>
    <property type="molecule type" value="Genomic_DNA"/>
</dbReference>
<keyword evidence="5 15" id="KW-1003">Cell membrane</keyword>
<evidence type="ECO:0000259" key="17">
    <source>
        <dbReference type="PROSITE" id="PS50857"/>
    </source>
</evidence>
<evidence type="ECO:0000256" key="1">
    <source>
        <dbReference type="ARBA" id="ARBA00004418"/>
    </source>
</evidence>
<evidence type="ECO:0000256" key="13">
    <source>
        <dbReference type="ARBA" id="ARBA00023139"/>
    </source>
</evidence>
<dbReference type="PANTHER" id="PTHR22888">
    <property type="entry name" value="CYTOCHROME C OXIDASE, SUBUNIT II"/>
    <property type="match status" value="1"/>
</dbReference>
<organism evidence="19 20">
    <name type="scientific">Ideonella lacteola</name>
    <dbReference type="NCBI Taxonomy" id="2984193"/>
    <lineage>
        <taxon>Bacteria</taxon>
        <taxon>Pseudomonadati</taxon>
        <taxon>Pseudomonadota</taxon>
        <taxon>Betaproteobacteria</taxon>
        <taxon>Burkholderiales</taxon>
        <taxon>Sphaerotilaceae</taxon>
        <taxon>Ideonella</taxon>
    </lineage>
</organism>
<keyword evidence="12 15" id="KW-0472">Membrane</keyword>
<evidence type="ECO:0000313" key="19">
    <source>
        <dbReference type="EMBL" id="MEK8030082.1"/>
    </source>
</evidence>
<evidence type="ECO:0000256" key="8">
    <source>
        <dbReference type="ARBA" id="ARBA00022729"/>
    </source>
</evidence>
<evidence type="ECO:0000256" key="16">
    <source>
        <dbReference type="SAM" id="Phobius"/>
    </source>
</evidence>
<evidence type="ECO:0000256" key="14">
    <source>
        <dbReference type="ARBA" id="ARBA00023288"/>
    </source>
</evidence>
<dbReference type="InterPro" id="IPR006333">
    <property type="entry name" value="Cyt_o_ubiquinol_oxidase_su2"/>
</dbReference>
<evidence type="ECO:0000256" key="4">
    <source>
        <dbReference type="ARBA" id="ARBA00022448"/>
    </source>
</evidence>
<dbReference type="Gene3D" id="1.10.287.90">
    <property type="match status" value="1"/>
</dbReference>
<evidence type="ECO:0000256" key="11">
    <source>
        <dbReference type="ARBA" id="ARBA00023002"/>
    </source>
</evidence>
<feature type="transmembrane region" description="Helical" evidence="16">
    <location>
        <begin position="91"/>
        <end position="110"/>
    </location>
</feature>
<comment type="similarity">
    <text evidence="3 15">Belongs to the cytochrome c oxidase subunit 2 family.</text>
</comment>
<keyword evidence="9 15" id="KW-0249">Electron transport</keyword>
<feature type="domain" description="Cytochrome oxidase subunit II transmembrane region profile" evidence="18">
    <location>
        <begin position="22"/>
        <end position="119"/>
    </location>
</feature>
<keyword evidence="11 15" id="KW-0560">Oxidoreductase</keyword>
<evidence type="ECO:0000256" key="12">
    <source>
        <dbReference type="ARBA" id="ARBA00023136"/>
    </source>
</evidence>
<evidence type="ECO:0000256" key="9">
    <source>
        <dbReference type="ARBA" id="ARBA00022982"/>
    </source>
</evidence>
<evidence type="ECO:0000256" key="7">
    <source>
        <dbReference type="ARBA" id="ARBA00022692"/>
    </source>
</evidence>
<keyword evidence="8" id="KW-0732">Signal</keyword>
<evidence type="ECO:0000313" key="20">
    <source>
        <dbReference type="Proteomes" id="UP001371218"/>
    </source>
</evidence>
<comment type="subcellular location">
    <subcellularLocation>
        <location evidence="2">Cell membrane</location>
        <topology evidence="2">Multi-pass membrane protein</topology>
    </subcellularLocation>
    <subcellularLocation>
        <location evidence="1">Periplasm</location>
    </subcellularLocation>
</comment>
<protein>
    <recommendedName>
        <fullName evidence="15">Ubiquinol oxidase subunit 2</fullName>
    </recommendedName>
</protein>
<dbReference type="RefSeq" id="WP_341424436.1">
    <property type="nucleotide sequence ID" value="NZ_JBBUTG010000002.1"/>
</dbReference>
<comment type="caution">
    <text evidence="19">The sequence shown here is derived from an EMBL/GenBank/DDBJ whole genome shotgun (WGS) entry which is preliminary data.</text>
</comment>
<keyword evidence="20" id="KW-1185">Reference proteome</keyword>
<evidence type="ECO:0000256" key="5">
    <source>
        <dbReference type="ARBA" id="ARBA00022475"/>
    </source>
</evidence>
<dbReference type="Gene3D" id="2.60.40.420">
    <property type="entry name" value="Cupredoxins - blue copper proteins"/>
    <property type="match status" value="1"/>
</dbReference>
<evidence type="ECO:0000256" key="2">
    <source>
        <dbReference type="ARBA" id="ARBA00004651"/>
    </source>
</evidence>
<proteinExistence type="inferred from homology"/>
<sequence>MYLLRSLSSTTARLGLAGLALGLTGCDTVVMKPHGDIAVQQAQLIVTSTLLMLLIIVPVIALTLFFAWRYRQSNTEATYTPDWDHSTRLELIIWGAPLLIIIALGAITWISTHKLDPYRPLDRIDAERPLPADVKPLVVQVVALDWKWLFLYPEQGIATVNELAAPVDRPIQFRITSSNVMNAFYVPALAGMVYAMPGMETKLHAVINKAGDYEGLSANYSGAGFSKMRFRFLGLSDADFDKWVASNREQGSKLDGGIYQQLEQPSEGDPVRRYGTVEAGLFGAIVNRCVDGQKMCMHQMMAIDAEGGTGKPGIAGLMRQPWRDEERLVVAGLCTPTNLLGEPLPTAKP</sequence>
<dbReference type="SUPFAM" id="SSF81464">
    <property type="entry name" value="Cytochrome c oxidase subunit II-like, transmembrane region"/>
    <property type="match status" value="1"/>
</dbReference>
<accession>A0ABU9BJD5</accession>
<dbReference type="CDD" id="cd04212">
    <property type="entry name" value="CuRO_UO_II"/>
    <property type="match status" value="1"/>
</dbReference>
<dbReference type="PROSITE" id="PS51257">
    <property type="entry name" value="PROKAR_LIPOPROTEIN"/>
    <property type="match status" value="1"/>
</dbReference>
<reference evidence="19 20" key="1">
    <citation type="submission" date="2024-04" db="EMBL/GenBank/DDBJ databases">
        <title>Novel species of the genus Ideonella isolated from streams.</title>
        <authorList>
            <person name="Lu H."/>
        </authorList>
    </citation>
    <scope>NUCLEOTIDE SEQUENCE [LARGE SCALE GENOMIC DNA]</scope>
    <source>
        <strain evidence="19 20">DXS29W</strain>
    </source>
</reference>
<keyword evidence="10 16" id="KW-1133">Transmembrane helix</keyword>
<gene>
    <name evidence="19" type="primary">cyoA</name>
    <name evidence="19" type="ORF">AACH06_04540</name>
</gene>
<dbReference type="InterPro" id="IPR002429">
    <property type="entry name" value="CcO_II-like_C"/>
</dbReference>
<name>A0ABU9BJD5_9BURK</name>
<dbReference type="InterPro" id="IPR010514">
    <property type="entry name" value="COX_ARM"/>
</dbReference>
<dbReference type="Pfam" id="PF06481">
    <property type="entry name" value="COX_ARM"/>
    <property type="match status" value="1"/>
</dbReference>
<dbReference type="InterPro" id="IPR036257">
    <property type="entry name" value="Cyt_c_oxidase_su2_TM_sf"/>
</dbReference>
<dbReference type="InterPro" id="IPR011759">
    <property type="entry name" value="Cyt_c_oxidase_su2_TM_dom"/>
</dbReference>
<feature type="transmembrane region" description="Helical" evidence="16">
    <location>
        <begin position="50"/>
        <end position="70"/>
    </location>
</feature>
<dbReference type="PROSITE" id="PS50857">
    <property type="entry name" value="COX2_CUA"/>
    <property type="match status" value="1"/>
</dbReference>
<dbReference type="PANTHER" id="PTHR22888:SF18">
    <property type="entry name" value="CYTOCHROME BO(3) UBIQUINOL OXIDASE SUBUNIT 2"/>
    <property type="match status" value="1"/>
</dbReference>
<evidence type="ECO:0000256" key="10">
    <source>
        <dbReference type="ARBA" id="ARBA00022989"/>
    </source>
</evidence>
<evidence type="ECO:0000256" key="6">
    <source>
        <dbReference type="ARBA" id="ARBA00022660"/>
    </source>
</evidence>
<dbReference type="PIRSF" id="PIRSF000292">
    <property type="entry name" value="Ubi_od_II"/>
    <property type="match status" value="1"/>
</dbReference>
<keyword evidence="7 16" id="KW-0812">Transmembrane</keyword>
<dbReference type="PROSITE" id="PS50999">
    <property type="entry name" value="COX2_TM"/>
    <property type="match status" value="1"/>
</dbReference>
<keyword evidence="13" id="KW-0564">Palmitate</keyword>
<dbReference type="InterPro" id="IPR008972">
    <property type="entry name" value="Cupredoxin"/>
</dbReference>
<feature type="domain" description="Cytochrome oxidase subunit II copper A binding" evidence="17">
    <location>
        <begin position="134"/>
        <end position="246"/>
    </location>
</feature>
<keyword evidence="6 15" id="KW-0679">Respiratory chain</keyword>
<dbReference type="SUPFAM" id="SSF49503">
    <property type="entry name" value="Cupredoxins"/>
    <property type="match status" value="1"/>
</dbReference>
<evidence type="ECO:0000259" key="18">
    <source>
        <dbReference type="PROSITE" id="PS50999"/>
    </source>
</evidence>
<dbReference type="InterPro" id="IPR045187">
    <property type="entry name" value="CcO_II"/>
</dbReference>
<dbReference type="InterPro" id="IPR034227">
    <property type="entry name" value="CuRO_UO_II"/>
</dbReference>